<organism evidence="11 12">
    <name type="scientific">Methanobrevibacter filiformis</name>
    <dbReference type="NCBI Taxonomy" id="55758"/>
    <lineage>
        <taxon>Archaea</taxon>
        <taxon>Methanobacteriati</taxon>
        <taxon>Methanobacteriota</taxon>
        <taxon>Methanomada group</taxon>
        <taxon>Methanobacteria</taxon>
        <taxon>Methanobacteriales</taxon>
        <taxon>Methanobacteriaceae</taxon>
        <taxon>Methanobrevibacter</taxon>
    </lineage>
</organism>
<evidence type="ECO:0000256" key="6">
    <source>
        <dbReference type="ARBA" id="ARBA00022777"/>
    </source>
</evidence>
<dbReference type="GO" id="GO:0005737">
    <property type="term" value="C:cytoplasm"/>
    <property type="evidence" value="ECO:0007669"/>
    <property type="project" value="UniProtKB-SubCell"/>
</dbReference>
<evidence type="ECO:0000256" key="8">
    <source>
        <dbReference type="ARBA" id="ARBA00047615"/>
    </source>
</evidence>
<comment type="catalytic activity">
    <reaction evidence="8 10">
        <text>dCMP + ATP = dCDP + ADP</text>
        <dbReference type="Rhea" id="RHEA:25094"/>
        <dbReference type="ChEBI" id="CHEBI:30616"/>
        <dbReference type="ChEBI" id="CHEBI:57566"/>
        <dbReference type="ChEBI" id="CHEBI:58593"/>
        <dbReference type="ChEBI" id="CHEBI:456216"/>
        <dbReference type="EC" id="2.7.4.25"/>
    </reaction>
</comment>
<proteinExistence type="inferred from homology"/>
<dbReference type="PATRIC" id="fig|55758.3.peg.1870"/>
<comment type="caution">
    <text evidence="11">The sequence shown here is derived from an EMBL/GenBank/DDBJ whole genome shotgun (WGS) entry which is preliminary data.</text>
</comment>
<dbReference type="SUPFAM" id="SSF52540">
    <property type="entry name" value="P-loop containing nucleoside triphosphate hydrolases"/>
    <property type="match status" value="1"/>
</dbReference>
<keyword evidence="6 10" id="KW-0418">Kinase</keyword>
<evidence type="ECO:0000313" key="11">
    <source>
        <dbReference type="EMBL" id="KZX10748.1"/>
    </source>
</evidence>
<dbReference type="GO" id="GO:0006220">
    <property type="term" value="P:pyrimidine nucleotide metabolic process"/>
    <property type="evidence" value="ECO:0007669"/>
    <property type="project" value="UniProtKB-UniRule"/>
</dbReference>
<evidence type="ECO:0000256" key="1">
    <source>
        <dbReference type="ARBA" id="ARBA00004496"/>
    </source>
</evidence>
<dbReference type="GO" id="GO:0036431">
    <property type="term" value="F:dCMP kinase activity"/>
    <property type="evidence" value="ECO:0007669"/>
    <property type="project" value="InterPro"/>
</dbReference>
<dbReference type="EMBL" id="LWMT01000265">
    <property type="protein sequence ID" value="KZX10748.1"/>
    <property type="molecule type" value="Genomic_DNA"/>
</dbReference>
<dbReference type="InterPro" id="IPR011994">
    <property type="entry name" value="Cytidylate_kinase_dom"/>
</dbReference>
<dbReference type="GO" id="GO:0005524">
    <property type="term" value="F:ATP binding"/>
    <property type="evidence" value="ECO:0007669"/>
    <property type="project" value="UniProtKB-UniRule"/>
</dbReference>
<comment type="catalytic activity">
    <reaction evidence="9 10">
        <text>CMP + ATP = CDP + ADP</text>
        <dbReference type="Rhea" id="RHEA:11600"/>
        <dbReference type="ChEBI" id="CHEBI:30616"/>
        <dbReference type="ChEBI" id="CHEBI:58069"/>
        <dbReference type="ChEBI" id="CHEBI:60377"/>
        <dbReference type="ChEBI" id="CHEBI:456216"/>
        <dbReference type="EC" id="2.7.4.25"/>
    </reaction>
</comment>
<protein>
    <recommendedName>
        <fullName evidence="10">Cytidylate kinase</fullName>
        <shortName evidence="10">CK</shortName>
        <ecNumber evidence="10">2.7.4.25</ecNumber>
    </recommendedName>
    <alternativeName>
        <fullName evidence="10">Cytidine monophosphate kinase</fullName>
        <shortName evidence="10">CMP kinase</shortName>
    </alternativeName>
</protein>
<dbReference type="Gene3D" id="3.40.50.300">
    <property type="entry name" value="P-loop containing nucleotide triphosphate hydrolases"/>
    <property type="match status" value="1"/>
</dbReference>
<sequence>MIITVGGLAGSGTTTAAEVLSKKLNIPFISAGDIFRQMARESGMSVLEFSTFAEGNTDIDMEIDRRQEKIAKKSKEESKNLIIEGRLSAYFVEADIKIWMTAPLDVRTQRICNRESKSLDLAESEIKFREKSEAVRYLDIHNININNLDVYDLILNTHSFNPDSIAEIILTTLKVI</sequence>
<accession>A0A165ZHT5</accession>
<keyword evidence="4 10" id="KW-0808">Transferase</keyword>
<evidence type="ECO:0000313" key="12">
    <source>
        <dbReference type="Proteomes" id="UP000077066"/>
    </source>
</evidence>
<dbReference type="STRING" id="55758.MBFIL_16600"/>
<dbReference type="OrthoDB" id="31096at2157"/>
<dbReference type="EC" id="2.7.4.25" evidence="10"/>
<dbReference type="RefSeq" id="WP_066973547.1">
    <property type="nucleotide sequence ID" value="NZ_LWMT01000265.1"/>
</dbReference>
<dbReference type="InterPro" id="IPR027417">
    <property type="entry name" value="P-loop_NTPase"/>
</dbReference>
<evidence type="ECO:0000256" key="9">
    <source>
        <dbReference type="ARBA" id="ARBA00048478"/>
    </source>
</evidence>
<evidence type="ECO:0000256" key="5">
    <source>
        <dbReference type="ARBA" id="ARBA00022741"/>
    </source>
</evidence>
<evidence type="ECO:0000256" key="2">
    <source>
        <dbReference type="ARBA" id="ARBA00011005"/>
    </source>
</evidence>
<evidence type="ECO:0000256" key="4">
    <source>
        <dbReference type="ARBA" id="ARBA00022679"/>
    </source>
</evidence>
<evidence type="ECO:0000256" key="3">
    <source>
        <dbReference type="ARBA" id="ARBA00022490"/>
    </source>
</evidence>
<dbReference type="NCBIfam" id="TIGR02173">
    <property type="entry name" value="cyt_kin_arch"/>
    <property type="match status" value="1"/>
</dbReference>
<comment type="subcellular location">
    <subcellularLocation>
        <location evidence="1 10">Cytoplasm</location>
    </subcellularLocation>
</comment>
<gene>
    <name evidence="11" type="primary">cmk_3</name>
    <name evidence="10" type="synonym">cmk</name>
    <name evidence="11" type="ORF">MBFIL_16600</name>
</gene>
<dbReference type="CDD" id="cd02020">
    <property type="entry name" value="CMPK"/>
    <property type="match status" value="1"/>
</dbReference>
<comment type="similarity">
    <text evidence="2 10">Belongs to the cytidylate kinase family. Type 2 subfamily.</text>
</comment>
<keyword evidence="5 10" id="KW-0547">Nucleotide-binding</keyword>
<evidence type="ECO:0000256" key="7">
    <source>
        <dbReference type="ARBA" id="ARBA00022840"/>
    </source>
</evidence>
<keyword evidence="3 10" id="KW-0963">Cytoplasm</keyword>
<name>A0A165ZHT5_9EURY</name>
<dbReference type="HAMAP" id="MF_00239">
    <property type="entry name" value="Cytidyl_kinase_type2"/>
    <property type="match status" value="1"/>
</dbReference>
<evidence type="ECO:0000256" key="10">
    <source>
        <dbReference type="HAMAP-Rule" id="MF_00239"/>
    </source>
</evidence>
<reference evidence="11 12" key="1">
    <citation type="submission" date="2016-04" db="EMBL/GenBank/DDBJ databases">
        <title>Genome sequence of Methanobrevibacter filiformis DSM 11501.</title>
        <authorList>
            <person name="Poehlein A."/>
            <person name="Seedorf H."/>
            <person name="Daniel R."/>
        </authorList>
    </citation>
    <scope>NUCLEOTIDE SEQUENCE [LARGE SCALE GENOMIC DNA]</scope>
    <source>
        <strain evidence="11 12">DSM 11501</strain>
    </source>
</reference>
<dbReference type="AlphaFoldDB" id="A0A165ZHT5"/>
<feature type="binding site" evidence="10">
    <location>
        <begin position="7"/>
        <end position="15"/>
    </location>
    <ligand>
        <name>ATP</name>
        <dbReference type="ChEBI" id="CHEBI:30616"/>
    </ligand>
</feature>
<dbReference type="GO" id="GO:0036430">
    <property type="term" value="F:CMP kinase activity"/>
    <property type="evidence" value="ECO:0007669"/>
    <property type="project" value="RHEA"/>
</dbReference>
<dbReference type="Proteomes" id="UP000077066">
    <property type="component" value="Unassembled WGS sequence"/>
</dbReference>
<dbReference type="Pfam" id="PF13189">
    <property type="entry name" value="Cytidylate_kin2"/>
    <property type="match status" value="1"/>
</dbReference>
<keyword evidence="7 10" id="KW-0067">ATP-binding</keyword>
<keyword evidence="12" id="KW-1185">Reference proteome</keyword>
<dbReference type="InterPro" id="IPR011892">
    <property type="entry name" value="Cyt_kin_arch"/>
</dbReference>